<dbReference type="InterPro" id="IPR050469">
    <property type="entry name" value="Diguanylate_Cyclase"/>
</dbReference>
<dbReference type="Gene3D" id="3.30.70.270">
    <property type="match status" value="1"/>
</dbReference>
<dbReference type="NCBIfam" id="TIGR00254">
    <property type="entry name" value="GGDEF"/>
    <property type="match status" value="1"/>
</dbReference>
<feature type="compositionally biased region" description="Basic and acidic residues" evidence="3">
    <location>
        <begin position="1"/>
        <end position="12"/>
    </location>
</feature>
<dbReference type="EC" id="2.7.7.65" evidence="1"/>
<gene>
    <name evidence="6" type="ORF">QOZ99_002078</name>
</gene>
<feature type="domain" description="HAMP" evidence="4">
    <location>
        <begin position="344"/>
        <end position="396"/>
    </location>
</feature>
<evidence type="ECO:0000259" key="5">
    <source>
        <dbReference type="PROSITE" id="PS50887"/>
    </source>
</evidence>
<dbReference type="SUPFAM" id="SSF55073">
    <property type="entry name" value="Nucleotide cyclase"/>
    <property type="match status" value="1"/>
</dbReference>
<dbReference type="EMBL" id="JAUSVR010000005">
    <property type="protein sequence ID" value="MDQ0511182.1"/>
    <property type="molecule type" value="Genomic_DNA"/>
</dbReference>
<dbReference type="PANTHER" id="PTHR45138">
    <property type="entry name" value="REGULATORY COMPONENTS OF SENSORY TRANSDUCTION SYSTEM"/>
    <property type="match status" value="1"/>
</dbReference>
<comment type="caution">
    <text evidence="6">The sequence shown here is derived from an EMBL/GenBank/DDBJ whole genome shotgun (WGS) entry which is preliminary data.</text>
</comment>
<dbReference type="InterPro" id="IPR029787">
    <property type="entry name" value="Nucleotide_cyclase"/>
</dbReference>
<feature type="domain" description="GGDEF" evidence="5">
    <location>
        <begin position="435"/>
        <end position="569"/>
    </location>
</feature>
<dbReference type="Gene3D" id="3.30.450.20">
    <property type="entry name" value="PAS domain"/>
    <property type="match status" value="2"/>
</dbReference>
<dbReference type="InterPro" id="IPR043128">
    <property type="entry name" value="Rev_trsase/Diguanyl_cyclase"/>
</dbReference>
<accession>A0ABU0LR40</accession>
<evidence type="ECO:0000313" key="6">
    <source>
        <dbReference type="EMBL" id="MDQ0511182.1"/>
    </source>
</evidence>
<feature type="region of interest" description="Disordered" evidence="3">
    <location>
        <begin position="1"/>
        <end position="27"/>
    </location>
</feature>
<dbReference type="PROSITE" id="PS50885">
    <property type="entry name" value="HAMP"/>
    <property type="match status" value="1"/>
</dbReference>
<keyword evidence="7" id="KW-1185">Reference proteome</keyword>
<dbReference type="CDD" id="cd01949">
    <property type="entry name" value="GGDEF"/>
    <property type="match status" value="1"/>
</dbReference>
<sequence length="592" mass="61801">MSVSNDDKDVQRGRRSTPHLSSPASGLRPRTVSLRLRLFAFAAVAMTLVIAERTVSLIRLHTDNLAAAEGRVMDLAERSISRYRQTIAVTQAVLLTLASDRNVIAVAETGPPSIAPDDPSGPPGSSACTTLTPVSEAFAEIDSLTVVTPDGIARCSTVPGAVGLDISSRSYIQIALRGIANIESVRRSLVTDKPAIYAAQPILAQNGGGVIAVIVGRVSIAELFPNGTFAELGPGAQAMVVGPDGTLLTAYPEGTYGMGLDLSHTVPVAKAMMYTRGTVLAAGPDGVQRVYAYARLPGTNMHLLVGLDQGLVFGPAERAAWDAGLTMLAIGLAVLIGLAVIGERLVVAPIHALADSLVRFGHGDAGALQTQVLVTELQPLAVAFEAMAHELSVRETALRNANRHLNSLASLDALTGIPNRRSFDAVLPLQWNSAPQLALLMIDIDSFKLYNDHYGHKEGDRCIRLVAQALATTLRGSDVIARIGGEEFAVLMPDADIGTAADVADRLRRAVEGLAIPHATAAGLVTISVGAAACHPAPSLSPSELFVAADQALYAAKRAGRNVVRRADTVALDGAVRIIEDDRPGGGTDAGG</sequence>
<name>A0ABU0LR40_9HYPH</name>
<comment type="catalytic activity">
    <reaction evidence="2">
        <text>2 GTP = 3',3'-c-di-GMP + 2 diphosphate</text>
        <dbReference type="Rhea" id="RHEA:24898"/>
        <dbReference type="ChEBI" id="CHEBI:33019"/>
        <dbReference type="ChEBI" id="CHEBI:37565"/>
        <dbReference type="ChEBI" id="CHEBI:58805"/>
        <dbReference type="EC" id="2.7.7.65"/>
    </reaction>
</comment>
<evidence type="ECO:0000256" key="1">
    <source>
        <dbReference type="ARBA" id="ARBA00012528"/>
    </source>
</evidence>
<evidence type="ECO:0000256" key="3">
    <source>
        <dbReference type="SAM" id="MobiDB-lite"/>
    </source>
</evidence>
<dbReference type="InterPro" id="IPR003660">
    <property type="entry name" value="HAMP_dom"/>
</dbReference>
<dbReference type="RefSeq" id="WP_306889878.1">
    <property type="nucleotide sequence ID" value="NZ_JAUSVR010000005.1"/>
</dbReference>
<organism evidence="6 7">
    <name type="scientific">Ancylobacter amanitiformis</name>
    <dbReference type="NCBI Taxonomy" id="217069"/>
    <lineage>
        <taxon>Bacteria</taxon>
        <taxon>Pseudomonadati</taxon>
        <taxon>Pseudomonadota</taxon>
        <taxon>Alphaproteobacteria</taxon>
        <taxon>Hyphomicrobiales</taxon>
        <taxon>Xanthobacteraceae</taxon>
        <taxon>Ancylobacter</taxon>
    </lineage>
</organism>
<evidence type="ECO:0000259" key="4">
    <source>
        <dbReference type="PROSITE" id="PS50885"/>
    </source>
</evidence>
<proteinExistence type="predicted"/>
<dbReference type="SMART" id="SM00267">
    <property type="entry name" value="GGDEF"/>
    <property type="match status" value="1"/>
</dbReference>
<protein>
    <recommendedName>
        <fullName evidence="1">diguanylate cyclase</fullName>
        <ecNumber evidence="1">2.7.7.65</ecNumber>
    </recommendedName>
</protein>
<dbReference type="CDD" id="cd12915">
    <property type="entry name" value="PDC2_DGC_like"/>
    <property type="match status" value="1"/>
</dbReference>
<dbReference type="Pfam" id="PF00990">
    <property type="entry name" value="GGDEF"/>
    <property type="match status" value="1"/>
</dbReference>
<dbReference type="InterPro" id="IPR000160">
    <property type="entry name" value="GGDEF_dom"/>
</dbReference>
<evidence type="ECO:0000256" key="2">
    <source>
        <dbReference type="ARBA" id="ARBA00034247"/>
    </source>
</evidence>
<reference evidence="6 7" key="1">
    <citation type="submission" date="2023-07" db="EMBL/GenBank/DDBJ databases">
        <title>Genomic Encyclopedia of Type Strains, Phase IV (KMG-IV): sequencing the most valuable type-strain genomes for metagenomic binning, comparative biology and taxonomic classification.</title>
        <authorList>
            <person name="Goeker M."/>
        </authorList>
    </citation>
    <scope>NUCLEOTIDE SEQUENCE [LARGE SCALE GENOMIC DNA]</scope>
    <source>
        <strain evidence="6 7">DSM 15561</strain>
    </source>
</reference>
<dbReference type="Proteomes" id="UP001235094">
    <property type="component" value="Unassembled WGS sequence"/>
</dbReference>
<dbReference type="PANTHER" id="PTHR45138:SF9">
    <property type="entry name" value="DIGUANYLATE CYCLASE DGCM-RELATED"/>
    <property type="match status" value="1"/>
</dbReference>
<dbReference type="PROSITE" id="PS50887">
    <property type="entry name" value="GGDEF"/>
    <property type="match status" value="1"/>
</dbReference>
<evidence type="ECO:0000313" key="7">
    <source>
        <dbReference type="Proteomes" id="UP001235094"/>
    </source>
</evidence>